<dbReference type="InterPro" id="IPR054055">
    <property type="entry name" value="YpzH"/>
</dbReference>
<comment type="caution">
    <text evidence="1">The sequence shown here is derived from an EMBL/GenBank/DDBJ whole genome shotgun (WGS) entry which is preliminary data.</text>
</comment>
<keyword evidence="2" id="KW-1185">Reference proteome</keyword>
<reference evidence="1 2" key="1">
    <citation type="submission" date="2022-11" db="EMBL/GenBank/DDBJ databases">
        <authorList>
            <person name="Caiyu Z."/>
        </authorList>
    </citation>
    <scope>NUCLEOTIDE SEQUENCE [LARGE SCALE GENOMIC DNA]</scope>
    <source>
        <strain evidence="1 2">YR-4</strain>
    </source>
</reference>
<sequence>MSKSIDILAYITADNKRVLSGDPLTLLIQDIEEQKKITVELARALRGNVVQLCNGDYIVISQDR</sequence>
<dbReference type="Pfam" id="PF21835">
    <property type="entry name" value="YIEGIA_cap"/>
    <property type="match status" value="1"/>
</dbReference>
<evidence type="ECO:0000313" key="2">
    <source>
        <dbReference type="Proteomes" id="UP001082703"/>
    </source>
</evidence>
<protein>
    <submittedName>
        <fullName evidence="1">Uncharacterized protein</fullName>
    </submittedName>
</protein>
<dbReference type="Proteomes" id="UP001082703">
    <property type="component" value="Unassembled WGS sequence"/>
</dbReference>
<organism evidence="1 2">
    <name type="scientific">Caproiciproducens galactitolivorans</name>
    <dbReference type="NCBI Taxonomy" id="642589"/>
    <lineage>
        <taxon>Bacteria</taxon>
        <taxon>Bacillati</taxon>
        <taxon>Bacillota</taxon>
        <taxon>Clostridia</taxon>
        <taxon>Eubacteriales</taxon>
        <taxon>Acutalibacteraceae</taxon>
        <taxon>Caproiciproducens</taxon>
    </lineage>
</organism>
<accession>A0ABT4BUC3</accession>
<evidence type="ECO:0000313" key="1">
    <source>
        <dbReference type="EMBL" id="MCY1714390.1"/>
    </source>
</evidence>
<dbReference type="EMBL" id="JAPOHA010000008">
    <property type="protein sequence ID" value="MCY1714390.1"/>
    <property type="molecule type" value="Genomic_DNA"/>
</dbReference>
<dbReference type="RefSeq" id="WP_268058441.1">
    <property type="nucleotide sequence ID" value="NZ_JAPOHA010000008.1"/>
</dbReference>
<proteinExistence type="predicted"/>
<gene>
    <name evidence="1" type="ORF">OUY18_08985</name>
</gene>
<name>A0ABT4BUC3_9FIRM</name>